<accession>G8ZZZ4</accession>
<evidence type="ECO:0000256" key="1">
    <source>
        <dbReference type="SAM" id="MobiDB-lite"/>
    </source>
</evidence>
<name>G8ZZZ4_TORDE</name>
<reference evidence="2 3" key="1">
    <citation type="journal article" date="2011" name="Proc. Natl. Acad. Sci. U.S.A.">
        <title>Evolutionary erosion of yeast sex chromosomes by mating-type switching accidents.</title>
        <authorList>
            <person name="Gordon J.L."/>
            <person name="Armisen D."/>
            <person name="Proux-Wera E."/>
            <person name="Oheigeartaigh S.S."/>
            <person name="Byrne K.P."/>
            <person name="Wolfe K.H."/>
        </authorList>
    </citation>
    <scope>NUCLEOTIDE SEQUENCE [LARGE SCALE GENOMIC DNA]</scope>
    <source>
        <strain evidence="3">ATCC 10662 / CBS 1146 / NBRC 0425 / NCYC 2629 / NRRL Y-866</strain>
    </source>
</reference>
<evidence type="ECO:0000313" key="3">
    <source>
        <dbReference type="Proteomes" id="UP000005627"/>
    </source>
</evidence>
<dbReference type="HOGENOM" id="CLU_394928_0_0_1"/>
<gene>
    <name evidence="2" type="primary">TDEL0H03290</name>
    <name evidence="2" type="ORF">TDEL_0H03290</name>
</gene>
<evidence type="ECO:0000313" key="2">
    <source>
        <dbReference type="EMBL" id="CCE94188.1"/>
    </source>
</evidence>
<dbReference type="Proteomes" id="UP000005627">
    <property type="component" value="Chromosome 8"/>
</dbReference>
<organism evidence="2 3">
    <name type="scientific">Torulaspora delbrueckii</name>
    <name type="common">Yeast</name>
    <name type="synonym">Candida colliculosa</name>
    <dbReference type="NCBI Taxonomy" id="4950"/>
    <lineage>
        <taxon>Eukaryota</taxon>
        <taxon>Fungi</taxon>
        <taxon>Dikarya</taxon>
        <taxon>Ascomycota</taxon>
        <taxon>Saccharomycotina</taxon>
        <taxon>Saccharomycetes</taxon>
        <taxon>Saccharomycetales</taxon>
        <taxon>Saccharomycetaceae</taxon>
        <taxon>Torulaspora</taxon>
    </lineage>
</organism>
<dbReference type="GeneID" id="11501431"/>
<dbReference type="RefSeq" id="XP_003683399.1">
    <property type="nucleotide sequence ID" value="XM_003683351.1"/>
</dbReference>
<dbReference type="InParanoid" id="G8ZZZ4"/>
<keyword evidence="3" id="KW-1185">Reference proteome</keyword>
<feature type="compositionally biased region" description="Polar residues" evidence="1">
    <location>
        <begin position="482"/>
        <end position="493"/>
    </location>
</feature>
<dbReference type="KEGG" id="tdl:TDEL_0H03290"/>
<dbReference type="AlphaFoldDB" id="G8ZZZ4"/>
<feature type="region of interest" description="Disordered" evidence="1">
    <location>
        <begin position="438"/>
        <end position="493"/>
    </location>
</feature>
<feature type="region of interest" description="Disordered" evidence="1">
    <location>
        <begin position="521"/>
        <end position="562"/>
    </location>
</feature>
<feature type="compositionally biased region" description="Basic and acidic residues" evidence="1">
    <location>
        <begin position="456"/>
        <end position="470"/>
    </location>
</feature>
<proteinExistence type="predicted"/>
<dbReference type="eggNOG" id="ENOG502S0J5">
    <property type="taxonomic scope" value="Eukaryota"/>
</dbReference>
<dbReference type="FunCoup" id="G8ZZZ4">
    <property type="interactions" value="66"/>
</dbReference>
<dbReference type="EMBL" id="HE616749">
    <property type="protein sequence ID" value="CCE94188.1"/>
    <property type="molecule type" value="Genomic_DNA"/>
</dbReference>
<feature type="region of interest" description="Disordered" evidence="1">
    <location>
        <begin position="277"/>
        <end position="326"/>
    </location>
</feature>
<feature type="compositionally biased region" description="Polar residues" evidence="1">
    <location>
        <begin position="42"/>
        <end position="55"/>
    </location>
</feature>
<feature type="region of interest" description="Disordered" evidence="1">
    <location>
        <begin position="1"/>
        <end position="20"/>
    </location>
</feature>
<sequence length="698" mass="76910">MESTLGIRSNENGELGIGNAATQLQDIKEEEDVELRRLHSGVNDSSSIGESQMSGTKPVDEKMEYGVSVATSAASSDDEEKQVVGSRSRDDLSLLPPLPNTFEKVIEDEAGHQGPLQDPETHKSDEHFDLSKALEIPVSYANNAESTTIENGGSDSSLPLTPKITSPKLSLKKKFSNATPVAFPTPREGSPGEIYEPRAHSIRSKSNSNATAFQHILPALNLAIEASASDHHHHHHYHHYQVRRSQDRRSIRKFSFGDSSSDNSSNSLTDAELLYRMPPPSLNRTSNSRSRSNSGVTTSFDALTNPTTAMNTPTASLLEGEPGSKKVPLLRRASSAILRKASIRGKNDILRSSSASTTPVLQNKPFFETQRTPPNANRYASSMIYGDNNSDDDLQYVTQIEDTSRPCSRNPSIRSRVRRGFSRIMSSSGSVCRVASSASLRDSSATDDVRTPVSSEKPRYENEDLDDSSRRSSPLESRKLENISSGTPISASTFLSPVNSKAVHLADQRAGMAISNVDYHKESTGENGNLVGNSNGGKKETGSSQTTSEGAKVAKNSDDDIGDDVTVDLDKLTQSIPVITVTDNVSSKHIMDIKVQSNISLDEVYRGKNYKNYRKYIGGTRDRDDDSKKPEMMTLREYVEVLVKQQQIEDERLAVLEKNFKDSGWCSKEDLMNLKQKRIIISKKWAERISFYQNKLDL</sequence>
<feature type="compositionally biased region" description="Low complexity" evidence="1">
    <location>
        <begin position="282"/>
        <end position="315"/>
    </location>
</feature>
<feature type="region of interest" description="Disordered" evidence="1">
    <location>
        <begin position="35"/>
        <end position="98"/>
    </location>
</feature>
<dbReference type="OrthoDB" id="4070760at2759"/>
<feature type="compositionally biased region" description="Polar residues" evidence="1">
    <location>
        <begin position="1"/>
        <end position="12"/>
    </location>
</feature>
<protein>
    <submittedName>
        <fullName evidence="2">Uncharacterized protein</fullName>
    </submittedName>
</protein>
<feature type="region of interest" description="Disordered" evidence="1">
    <location>
        <begin position="354"/>
        <end position="375"/>
    </location>
</feature>